<dbReference type="InterPro" id="IPR036875">
    <property type="entry name" value="Znf_CCHC_sf"/>
</dbReference>
<accession>A0A2U1LXZ8</accession>
<dbReference type="Gene3D" id="4.10.60.10">
    <property type="entry name" value="Zinc finger, CCHC-type"/>
    <property type="match status" value="1"/>
</dbReference>
<evidence type="ECO:0000313" key="5">
    <source>
        <dbReference type="Proteomes" id="UP000245207"/>
    </source>
</evidence>
<organism evidence="4 5">
    <name type="scientific">Artemisia annua</name>
    <name type="common">Sweet wormwood</name>
    <dbReference type="NCBI Taxonomy" id="35608"/>
    <lineage>
        <taxon>Eukaryota</taxon>
        <taxon>Viridiplantae</taxon>
        <taxon>Streptophyta</taxon>
        <taxon>Embryophyta</taxon>
        <taxon>Tracheophyta</taxon>
        <taxon>Spermatophyta</taxon>
        <taxon>Magnoliopsida</taxon>
        <taxon>eudicotyledons</taxon>
        <taxon>Gunneridae</taxon>
        <taxon>Pentapetalae</taxon>
        <taxon>asterids</taxon>
        <taxon>campanulids</taxon>
        <taxon>Asterales</taxon>
        <taxon>Asteraceae</taxon>
        <taxon>Asteroideae</taxon>
        <taxon>Anthemideae</taxon>
        <taxon>Artemisiinae</taxon>
        <taxon>Artemisia</taxon>
    </lineage>
</organism>
<feature type="compositionally biased region" description="Basic and acidic residues" evidence="2">
    <location>
        <begin position="8"/>
        <end position="23"/>
    </location>
</feature>
<protein>
    <recommendedName>
        <fullName evidence="3">CCHC-type domain-containing protein</fullName>
    </recommendedName>
</protein>
<feature type="region of interest" description="Disordered" evidence="2">
    <location>
        <begin position="1"/>
        <end position="23"/>
    </location>
</feature>
<dbReference type="GO" id="GO:0008270">
    <property type="term" value="F:zinc ion binding"/>
    <property type="evidence" value="ECO:0007669"/>
    <property type="project" value="UniProtKB-KW"/>
</dbReference>
<name>A0A2U1LXZ8_ARTAN</name>
<sequence length="81" mass="9732">MTQVEEGDIVHNEQKGKQHEKRDLSHIKCYRCDEYGHFVSRCPERNRNHEVNLNETQEKEVYHEEGMFFMMNLVPKGPQEL</sequence>
<dbReference type="OrthoDB" id="912202at2759"/>
<dbReference type="SUPFAM" id="SSF57756">
    <property type="entry name" value="Retrovirus zinc finger-like domains"/>
    <property type="match status" value="1"/>
</dbReference>
<dbReference type="Pfam" id="PF00098">
    <property type="entry name" value="zf-CCHC"/>
    <property type="match status" value="1"/>
</dbReference>
<reference evidence="4 5" key="1">
    <citation type="journal article" date="2018" name="Mol. Plant">
        <title>The genome of Artemisia annua provides insight into the evolution of Asteraceae family and artemisinin biosynthesis.</title>
        <authorList>
            <person name="Shen Q."/>
            <person name="Zhang L."/>
            <person name="Liao Z."/>
            <person name="Wang S."/>
            <person name="Yan T."/>
            <person name="Shi P."/>
            <person name="Liu M."/>
            <person name="Fu X."/>
            <person name="Pan Q."/>
            <person name="Wang Y."/>
            <person name="Lv Z."/>
            <person name="Lu X."/>
            <person name="Zhang F."/>
            <person name="Jiang W."/>
            <person name="Ma Y."/>
            <person name="Chen M."/>
            <person name="Hao X."/>
            <person name="Li L."/>
            <person name="Tang Y."/>
            <person name="Lv G."/>
            <person name="Zhou Y."/>
            <person name="Sun X."/>
            <person name="Brodelius P.E."/>
            <person name="Rose J.K.C."/>
            <person name="Tang K."/>
        </authorList>
    </citation>
    <scope>NUCLEOTIDE SEQUENCE [LARGE SCALE GENOMIC DNA]</scope>
    <source>
        <strain evidence="5">cv. Huhao1</strain>
        <tissue evidence="4">Leaf</tissue>
    </source>
</reference>
<dbReference type="EMBL" id="PKPP01007270">
    <property type="protein sequence ID" value="PWA53882.1"/>
    <property type="molecule type" value="Genomic_DNA"/>
</dbReference>
<keyword evidence="5" id="KW-1185">Reference proteome</keyword>
<evidence type="ECO:0000256" key="1">
    <source>
        <dbReference type="PROSITE-ProRule" id="PRU00047"/>
    </source>
</evidence>
<comment type="caution">
    <text evidence="4">The sequence shown here is derived from an EMBL/GenBank/DDBJ whole genome shotgun (WGS) entry which is preliminary data.</text>
</comment>
<dbReference type="AlphaFoldDB" id="A0A2U1LXZ8"/>
<dbReference type="PROSITE" id="PS50158">
    <property type="entry name" value="ZF_CCHC"/>
    <property type="match status" value="1"/>
</dbReference>
<gene>
    <name evidence="4" type="ORF">CTI12_AA441260</name>
</gene>
<dbReference type="Proteomes" id="UP000245207">
    <property type="component" value="Unassembled WGS sequence"/>
</dbReference>
<dbReference type="GO" id="GO:0003676">
    <property type="term" value="F:nucleic acid binding"/>
    <property type="evidence" value="ECO:0007669"/>
    <property type="project" value="InterPro"/>
</dbReference>
<evidence type="ECO:0000313" key="4">
    <source>
        <dbReference type="EMBL" id="PWA53882.1"/>
    </source>
</evidence>
<dbReference type="InterPro" id="IPR001878">
    <property type="entry name" value="Znf_CCHC"/>
</dbReference>
<keyword evidence="1" id="KW-0479">Metal-binding</keyword>
<keyword evidence="1" id="KW-0862">Zinc</keyword>
<keyword evidence="1" id="KW-0863">Zinc-finger</keyword>
<feature type="domain" description="CCHC-type" evidence="3">
    <location>
        <begin position="28"/>
        <end position="44"/>
    </location>
</feature>
<proteinExistence type="predicted"/>
<evidence type="ECO:0000259" key="3">
    <source>
        <dbReference type="PROSITE" id="PS50158"/>
    </source>
</evidence>
<evidence type="ECO:0000256" key="2">
    <source>
        <dbReference type="SAM" id="MobiDB-lite"/>
    </source>
</evidence>